<dbReference type="PROSITE" id="PS51257">
    <property type="entry name" value="PROKAR_LIPOPROTEIN"/>
    <property type="match status" value="1"/>
</dbReference>
<name>A0A228EDT8_9BURK</name>
<dbReference type="KEGG" id="bmk:DM80_5802"/>
<gene>
    <name evidence="1" type="ORF">C6Q15_05925</name>
</gene>
<evidence type="ECO:0000313" key="2">
    <source>
        <dbReference type="Proteomes" id="UP000238982"/>
    </source>
</evidence>
<dbReference type="GeneID" id="93168665"/>
<dbReference type="AlphaFoldDB" id="A0A228EDT8"/>
<organism evidence="1 2">
    <name type="scientific">Burkholderia multivorans</name>
    <dbReference type="NCBI Taxonomy" id="87883"/>
    <lineage>
        <taxon>Bacteria</taxon>
        <taxon>Pseudomonadati</taxon>
        <taxon>Pseudomonadota</taxon>
        <taxon>Betaproteobacteria</taxon>
        <taxon>Burkholderiales</taxon>
        <taxon>Burkholderiaceae</taxon>
        <taxon>Burkholderia</taxon>
        <taxon>Burkholderia cepacia complex</taxon>
    </lineage>
</organism>
<comment type="caution">
    <text evidence="1">The sequence shown here is derived from an EMBL/GenBank/DDBJ whole genome shotgun (WGS) entry which is preliminary data.</text>
</comment>
<sequence length="139" mass="15083">MLGKTLFLQRAVSRTDLWGPGFPTLSMACRQADSISGGRQITIAVTDSHGIRCAVFTNFGAILEFRASWAELERAGTWWHYARTWHFWIVDSPQSAQRIFPEDPSHAAISSSGTDFTSGTSTDALLSLICAAEKSASGG</sequence>
<dbReference type="RefSeq" id="WP_012217982.1">
    <property type="nucleotide sequence ID" value="NZ_CADFDE010000013.1"/>
</dbReference>
<proteinExistence type="predicted"/>
<reference evidence="1 2" key="1">
    <citation type="submission" date="2018-03" db="EMBL/GenBank/DDBJ databases">
        <authorList>
            <person name="Keele B.F."/>
        </authorList>
    </citation>
    <scope>NUCLEOTIDE SEQUENCE [LARGE SCALE GENOMIC DNA]</scope>
    <source>
        <strain evidence="1 2">AU19729</strain>
    </source>
</reference>
<dbReference type="OMA" id="ERAGTWW"/>
<dbReference type="OrthoDB" id="9034791at2"/>
<dbReference type="Proteomes" id="UP000238982">
    <property type="component" value="Unassembled WGS sequence"/>
</dbReference>
<accession>A0A228EDT8</accession>
<evidence type="ECO:0000313" key="1">
    <source>
        <dbReference type="EMBL" id="PRF64389.1"/>
    </source>
</evidence>
<dbReference type="EMBL" id="PVGH01000029">
    <property type="protein sequence ID" value="PRF64389.1"/>
    <property type="molecule type" value="Genomic_DNA"/>
</dbReference>
<protein>
    <submittedName>
        <fullName evidence="1">Uncharacterized protein</fullName>
    </submittedName>
</protein>